<evidence type="ECO:0000256" key="9">
    <source>
        <dbReference type="PROSITE-ProRule" id="PRU01360"/>
    </source>
</evidence>
<dbReference type="AlphaFoldDB" id="A0A060Q086"/>
<keyword evidence="6 10" id="KW-0798">TonB box</keyword>
<keyword evidence="4 9" id="KW-1134">Transmembrane beta strand</keyword>
<comment type="similarity">
    <text evidence="2 9 10">Belongs to the TonB-dependent receptor family.</text>
</comment>
<dbReference type="Proteomes" id="UP000031662">
    <property type="component" value="Chromosome"/>
</dbReference>
<dbReference type="GO" id="GO:0009279">
    <property type="term" value="C:cell outer membrane"/>
    <property type="evidence" value="ECO:0007669"/>
    <property type="project" value="UniProtKB-SubCell"/>
</dbReference>
<dbReference type="PROSITE" id="PS52016">
    <property type="entry name" value="TONB_DEPENDENT_REC_3"/>
    <property type="match status" value="1"/>
</dbReference>
<evidence type="ECO:0000256" key="8">
    <source>
        <dbReference type="ARBA" id="ARBA00023237"/>
    </source>
</evidence>
<dbReference type="InterPro" id="IPR037066">
    <property type="entry name" value="Plug_dom_sf"/>
</dbReference>
<evidence type="ECO:0000256" key="5">
    <source>
        <dbReference type="ARBA" id="ARBA00022692"/>
    </source>
</evidence>
<dbReference type="GO" id="GO:0015344">
    <property type="term" value="F:siderophore uptake transmembrane transporter activity"/>
    <property type="evidence" value="ECO:0007669"/>
    <property type="project" value="TreeGrafter"/>
</dbReference>
<evidence type="ECO:0000256" key="1">
    <source>
        <dbReference type="ARBA" id="ARBA00004571"/>
    </source>
</evidence>
<dbReference type="EMBL" id="AP014523">
    <property type="protein sequence ID" value="BAO97507.1"/>
    <property type="molecule type" value="Genomic_DNA"/>
</dbReference>
<dbReference type="Gene3D" id="2.170.130.10">
    <property type="entry name" value="TonB-dependent receptor, plug domain"/>
    <property type="match status" value="1"/>
</dbReference>
<keyword evidence="5 9" id="KW-0812">Transmembrane</keyword>
<evidence type="ECO:0000313" key="13">
    <source>
        <dbReference type="EMBL" id="BAO97507.1"/>
    </source>
</evidence>
<feature type="domain" description="TonB-dependent receptor plug" evidence="12">
    <location>
        <begin position="47"/>
        <end position="140"/>
    </location>
</feature>
<protein>
    <submittedName>
        <fullName evidence="13">Iron-regulated outer membrane protein</fullName>
    </submittedName>
</protein>
<evidence type="ECO:0000256" key="3">
    <source>
        <dbReference type="ARBA" id="ARBA00022448"/>
    </source>
</evidence>
<name>A0A060Q086_HELPX</name>
<evidence type="ECO:0000259" key="11">
    <source>
        <dbReference type="Pfam" id="PF00593"/>
    </source>
</evidence>
<dbReference type="RefSeq" id="WP_041050161.1">
    <property type="nucleotide sequence ID" value="NZ_AP014523.1"/>
</dbReference>
<dbReference type="Pfam" id="PF00593">
    <property type="entry name" value="TonB_dep_Rec_b-barrel"/>
    <property type="match status" value="1"/>
</dbReference>
<comment type="subcellular location">
    <subcellularLocation>
        <location evidence="1 9">Cell outer membrane</location>
        <topology evidence="1 9">Multi-pass membrane protein</topology>
    </subcellularLocation>
</comment>
<keyword evidence="8 9" id="KW-0998">Cell outer membrane</keyword>
<keyword evidence="3 9" id="KW-0813">Transport</keyword>
<evidence type="ECO:0000256" key="4">
    <source>
        <dbReference type="ARBA" id="ARBA00022452"/>
    </source>
</evidence>
<gene>
    <name evidence="13" type="ORF">NY40_0487</name>
</gene>
<evidence type="ECO:0000259" key="12">
    <source>
        <dbReference type="Pfam" id="PF07715"/>
    </source>
</evidence>
<dbReference type="HOGENOM" id="CLU_008287_19_2_7"/>
<sequence length="879" mass="97572">MLRNQFRIVFVSCIVASSLQAQETTHTLGKVTTKGERTFEYNNKMYIDRKELQQRQSNQIRDIFRTRADVNVASGGLMAQKIYVRGIESRLLRVTIDGVAQNGNIFHHDANTVIDPNMIKEVEVIKGAANASAGPGAVAGKLSFTTIDANDFLRKNQTYGAKAEAAFYTNFGYRMNATAAYRGKNWDILAYYNHQNIFYYRDGNNAFRNVFHPNYDLQDPSNSEMGVGTPSEVNSVLAKINGYINETDSISVSYNLTRDNSTRLLRPNTTSALSKANDPGSQPAPFVIDFGKELAHTINFNHNLSLKYKHEGGPNFNQPRVESTAFLGVRGGNYNPVVNPFAYNSNEPANPDYIPEVKEWCNNPDNISQCTQGAIRPSNGGYQIGYGAPNSINWQGDSDSSGGAQAGYGQLNAAMLSTSANVYHGLVPKNPDYDMTPPNAQNPSANDWTLGNADAEGTLARRIFLINSGVNFKVTHPISEDYGNVFEYGMIYQNLSVFSGLDKGKNGYYKNNIDPNDPNGPGLPYRHYYTDQSSQYPQNLNTPNPLYRNMPQNSHAIGNIIGGFMQANYNILSNVIVGAGTRYDIYTLLDKNGRTHVTSGFSPSATVLYNPIESIGLKVSYAYVTKGALPGDGVLMRDPTVIYQRNLRPAIGQNVEFNVDYNSKYFNVRGAAFYQVINNFINSYGQDTSKNGGGNATAKNMSGNLPETINIYGYEVSGNVRYKNFLGTFSVARSWPTARGHLLADTYALAATTGNVFILKADYDIRRWGLTLTWLSRFVTNMYYEGYSIYYPQYGLIKIHKPGYGVHNIFINWTPPSKKWQGLRISAVFNNILNKQYVDQTSVFQASADAPASDMIPKGKRMALPAPGFNARFEVSYQF</sequence>
<feature type="domain" description="TonB-dependent receptor-like beta-barrel" evidence="11">
    <location>
        <begin position="394"/>
        <end position="832"/>
    </location>
</feature>
<dbReference type="InterPro" id="IPR039426">
    <property type="entry name" value="TonB-dep_rcpt-like"/>
</dbReference>
<reference evidence="13 14" key="1">
    <citation type="submission" date="2013-11" db="EMBL/GenBank/DDBJ databases">
        <title>Estimation of Helicobacter pylori bacteriophage ecology using H. pylori isolates.</title>
        <authorList>
            <person name="Uchiyama J."/>
            <person name="Takemura-Uchiyama I."/>
            <person name="Ujihara T."/>
            <person name="Matsuzaki S."/>
        </authorList>
    </citation>
    <scope>NUCLEOTIDE SEQUENCE [LARGE SCALE GENOMIC DNA]</scope>
    <source>
        <strain evidence="13 14">NY40</strain>
    </source>
</reference>
<evidence type="ECO:0000256" key="2">
    <source>
        <dbReference type="ARBA" id="ARBA00009810"/>
    </source>
</evidence>
<keyword evidence="7 9" id="KW-0472">Membrane</keyword>
<evidence type="ECO:0000256" key="6">
    <source>
        <dbReference type="ARBA" id="ARBA00023077"/>
    </source>
</evidence>
<dbReference type="InterPro" id="IPR000531">
    <property type="entry name" value="Beta-barrel_TonB"/>
</dbReference>
<dbReference type="InterPro" id="IPR012910">
    <property type="entry name" value="Plug_dom"/>
</dbReference>
<dbReference type="Pfam" id="PF07715">
    <property type="entry name" value="Plug"/>
    <property type="match status" value="1"/>
</dbReference>
<dbReference type="GO" id="GO:0044718">
    <property type="term" value="P:siderophore transmembrane transport"/>
    <property type="evidence" value="ECO:0007669"/>
    <property type="project" value="TreeGrafter"/>
</dbReference>
<evidence type="ECO:0000256" key="10">
    <source>
        <dbReference type="RuleBase" id="RU003357"/>
    </source>
</evidence>
<dbReference type="PANTHER" id="PTHR30069">
    <property type="entry name" value="TONB-DEPENDENT OUTER MEMBRANE RECEPTOR"/>
    <property type="match status" value="1"/>
</dbReference>
<dbReference type="SUPFAM" id="SSF56935">
    <property type="entry name" value="Porins"/>
    <property type="match status" value="1"/>
</dbReference>
<organism evidence="13 14">
    <name type="scientific">Helicobacter pylori NY40</name>
    <dbReference type="NCBI Taxonomy" id="1426844"/>
    <lineage>
        <taxon>Bacteria</taxon>
        <taxon>Pseudomonadati</taxon>
        <taxon>Campylobacterota</taxon>
        <taxon>Epsilonproteobacteria</taxon>
        <taxon>Campylobacterales</taxon>
        <taxon>Helicobacteraceae</taxon>
        <taxon>Helicobacter</taxon>
    </lineage>
</organism>
<evidence type="ECO:0000313" key="14">
    <source>
        <dbReference type="Proteomes" id="UP000031662"/>
    </source>
</evidence>
<accession>A0A060Q086</accession>
<dbReference type="Gene3D" id="2.40.170.20">
    <property type="entry name" value="TonB-dependent receptor, beta-barrel domain"/>
    <property type="match status" value="2"/>
</dbReference>
<evidence type="ECO:0000256" key="7">
    <source>
        <dbReference type="ARBA" id="ARBA00023136"/>
    </source>
</evidence>
<dbReference type="PANTHER" id="PTHR30069:SF41">
    <property type="entry name" value="HEME_HEMOPEXIN UTILIZATION PROTEIN C"/>
    <property type="match status" value="1"/>
</dbReference>
<proteinExistence type="inferred from homology"/>
<dbReference type="InterPro" id="IPR036942">
    <property type="entry name" value="Beta-barrel_TonB_sf"/>
</dbReference>